<dbReference type="PANTHER" id="PTHR43877:SF2">
    <property type="entry name" value="AMINOALKYLPHOSPHONATE N-ACETYLTRANSFERASE-RELATED"/>
    <property type="match status" value="1"/>
</dbReference>
<evidence type="ECO:0000256" key="1">
    <source>
        <dbReference type="ARBA" id="ARBA00022679"/>
    </source>
</evidence>
<sequence>MTPEALAALHAVCFRHPRPWSAREFADLAAAPGALLLTAGGGFLLGRVIADEAELLTIAVPPACRRSGVGRALVNRFLSRAGQAGAAAAFLEVASDNAAALSLYGATGWTPAGRRRDYYAPGLDAVVMRTGLCGPDGPASAGGGLGP</sequence>
<evidence type="ECO:0000256" key="2">
    <source>
        <dbReference type="ARBA" id="ARBA00023315"/>
    </source>
</evidence>
<dbReference type="InterPro" id="IPR016181">
    <property type="entry name" value="Acyl_CoA_acyltransferase"/>
</dbReference>
<dbReference type="GO" id="GO:0016747">
    <property type="term" value="F:acyltransferase activity, transferring groups other than amino-acyl groups"/>
    <property type="evidence" value="ECO:0007669"/>
    <property type="project" value="InterPro"/>
</dbReference>
<gene>
    <name evidence="4" type="ORF">B0A89_04100</name>
</gene>
<dbReference type="Proteomes" id="UP000193017">
    <property type="component" value="Chromosome"/>
</dbReference>
<evidence type="ECO:0000313" key="4">
    <source>
        <dbReference type="EMBL" id="ARJ68935.1"/>
    </source>
</evidence>
<proteinExistence type="predicted"/>
<dbReference type="Gene3D" id="3.40.630.30">
    <property type="match status" value="1"/>
</dbReference>
<dbReference type="AlphaFoldDB" id="A0A1W6CVS8"/>
<dbReference type="RefSeq" id="WP_085377044.1">
    <property type="nucleotide sequence ID" value="NZ_CP020612.1"/>
</dbReference>
<organism evidence="4 5">
    <name type="scientific">Paracoccus contaminans</name>
    <dbReference type="NCBI Taxonomy" id="1945662"/>
    <lineage>
        <taxon>Bacteria</taxon>
        <taxon>Pseudomonadati</taxon>
        <taxon>Pseudomonadota</taxon>
        <taxon>Alphaproteobacteria</taxon>
        <taxon>Rhodobacterales</taxon>
        <taxon>Paracoccaceae</taxon>
        <taxon>Paracoccus</taxon>
    </lineage>
</organism>
<evidence type="ECO:0000313" key="5">
    <source>
        <dbReference type="Proteomes" id="UP000193017"/>
    </source>
</evidence>
<keyword evidence="1 4" id="KW-0808">Transferase</keyword>
<dbReference type="InterPro" id="IPR050832">
    <property type="entry name" value="Bact_Acetyltransf"/>
</dbReference>
<reference evidence="4 5" key="1">
    <citation type="submission" date="2017-03" db="EMBL/GenBank/DDBJ databases">
        <title>Genome sequence of Paracoccus contaminans isolated from a water microcosm.</title>
        <authorList>
            <person name="Aurass P."/>
            <person name="Karste S."/>
            <person name="Trost E."/>
            <person name="Glaeser S.P."/>
            <person name="Kaempfer P."/>
            <person name="Flieger A."/>
        </authorList>
    </citation>
    <scope>NUCLEOTIDE SEQUENCE [LARGE SCALE GENOMIC DNA]</scope>
    <source>
        <strain evidence="5">RKI 16-01929T\LMG 29738T\CCM 8701T\CIP 111112T</strain>
    </source>
</reference>
<dbReference type="OrthoDB" id="9804026at2"/>
<name>A0A1W6CVS8_9RHOB</name>
<dbReference type="SUPFAM" id="SSF55729">
    <property type="entry name" value="Acyl-CoA N-acyltransferases (Nat)"/>
    <property type="match status" value="1"/>
</dbReference>
<evidence type="ECO:0000259" key="3">
    <source>
        <dbReference type="PROSITE" id="PS51186"/>
    </source>
</evidence>
<dbReference type="PROSITE" id="PS51186">
    <property type="entry name" value="GNAT"/>
    <property type="match status" value="1"/>
</dbReference>
<keyword evidence="2" id="KW-0012">Acyltransferase</keyword>
<dbReference type="STRING" id="1945662.B0A89_04100"/>
<protein>
    <submittedName>
        <fullName evidence="4">Ribosomal-protein-alanine acetyltransferase</fullName>
    </submittedName>
</protein>
<dbReference type="KEGG" id="pcon:B0A89_04100"/>
<feature type="domain" description="N-acetyltransferase" evidence="3">
    <location>
        <begin position="1"/>
        <end position="133"/>
    </location>
</feature>
<dbReference type="InterPro" id="IPR000182">
    <property type="entry name" value="GNAT_dom"/>
</dbReference>
<accession>A0A1W6CVS8</accession>
<dbReference type="EMBL" id="CP020612">
    <property type="protein sequence ID" value="ARJ68935.1"/>
    <property type="molecule type" value="Genomic_DNA"/>
</dbReference>
<keyword evidence="5" id="KW-1185">Reference proteome</keyword>
<dbReference type="PANTHER" id="PTHR43877">
    <property type="entry name" value="AMINOALKYLPHOSPHONATE N-ACETYLTRANSFERASE-RELATED-RELATED"/>
    <property type="match status" value="1"/>
</dbReference>
<dbReference type="Pfam" id="PF00583">
    <property type="entry name" value="Acetyltransf_1"/>
    <property type="match status" value="1"/>
</dbReference>